<accession>A0A8H7Z6I6</accession>
<organism evidence="1 2">
    <name type="scientific">Ajellomyces capsulatus</name>
    <name type="common">Darling's disease fungus</name>
    <name type="synonym">Histoplasma capsulatum</name>
    <dbReference type="NCBI Taxonomy" id="5037"/>
    <lineage>
        <taxon>Eukaryota</taxon>
        <taxon>Fungi</taxon>
        <taxon>Dikarya</taxon>
        <taxon>Ascomycota</taxon>
        <taxon>Pezizomycotina</taxon>
        <taxon>Eurotiomycetes</taxon>
        <taxon>Eurotiomycetidae</taxon>
        <taxon>Onygenales</taxon>
        <taxon>Ajellomycetaceae</taxon>
        <taxon>Histoplasma</taxon>
    </lineage>
</organism>
<evidence type="ECO:0000313" key="1">
    <source>
        <dbReference type="EMBL" id="KAG5303521.1"/>
    </source>
</evidence>
<dbReference type="VEuPathDB" id="FungiDB:I7I52_01539"/>
<reference evidence="1 2" key="1">
    <citation type="submission" date="2021-01" db="EMBL/GenBank/DDBJ databases">
        <title>Chromosome-level genome assembly of a human fungal pathogen reveals clustering of transcriptionally co-regulated genes.</title>
        <authorList>
            <person name="Voorhies M."/>
            <person name="Cohen S."/>
            <person name="Shea T.P."/>
            <person name="Petrus S."/>
            <person name="Munoz J.F."/>
            <person name="Poplawski S."/>
            <person name="Goldman W.E."/>
            <person name="Michael T."/>
            <person name="Cuomo C.A."/>
            <person name="Sil A."/>
            <person name="Beyhan S."/>
        </authorList>
    </citation>
    <scope>NUCLEOTIDE SEQUENCE [LARGE SCALE GENOMIC DNA]</scope>
    <source>
        <strain evidence="1 2">G184AR</strain>
    </source>
</reference>
<evidence type="ECO:0000313" key="2">
    <source>
        <dbReference type="Proteomes" id="UP000670092"/>
    </source>
</evidence>
<protein>
    <submittedName>
        <fullName evidence="1">Uncharacterized protein</fullName>
    </submittedName>
</protein>
<comment type="caution">
    <text evidence="1">The sequence shown here is derived from an EMBL/GenBank/DDBJ whole genome shotgun (WGS) entry which is preliminary data.</text>
</comment>
<dbReference type="EMBL" id="JAEVHI010000001">
    <property type="protein sequence ID" value="KAG5303521.1"/>
    <property type="molecule type" value="Genomic_DNA"/>
</dbReference>
<dbReference type="Proteomes" id="UP000670092">
    <property type="component" value="Unassembled WGS sequence"/>
</dbReference>
<gene>
    <name evidence="1" type="ORF">I7I52_01539</name>
</gene>
<proteinExistence type="predicted"/>
<sequence length="84" mass="9607">MTEQWPSSLSIDGKKTTTKMCFHEIHELVNQLIFTVLSAYVKFSHMDSNRGTVFLIHPSGYLLKSLRPRISLPGVRPHLDKLGR</sequence>
<dbReference type="AlphaFoldDB" id="A0A8H7Z6I6"/>
<name>A0A8H7Z6I6_AJECA</name>